<name>A0ABR0UMS1_REHGL</name>
<keyword evidence="9" id="KW-1185">Reference proteome</keyword>
<comment type="similarity">
    <text evidence="1">Belongs to the disease resistance NB-LRR family.</text>
</comment>
<protein>
    <recommendedName>
        <fullName evidence="7">Protein kinase domain-containing protein</fullName>
    </recommendedName>
</protein>
<evidence type="ECO:0000256" key="6">
    <source>
        <dbReference type="ARBA" id="ARBA00022840"/>
    </source>
</evidence>
<dbReference type="Gene3D" id="2.60.120.430">
    <property type="entry name" value="Galactose-binding lectin"/>
    <property type="match status" value="2"/>
</dbReference>
<dbReference type="InterPro" id="IPR000719">
    <property type="entry name" value="Prot_kinase_dom"/>
</dbReference>
<dbReference type="Pfam" id="PF18052">
    <property type="entry name" value="Rx_N"/>
    <property type="match status" value="1"/>
</dbReference>
<dbReference type="PANTHER" id="PTHR34590:SF5">
    <property type="entry name" value="OS04G0586500 PROTEIN"/>
    <property type="match status" value="1"/>
</dbReference>
<evidence type="ECO:0000256" key="4">
    <source>
        <dbReference type="ARBA" id="ARBA00022741"/>
    </source>
</evidence>
<dbReference type="Gene3D" id="3.30.200.20">
    <property type="entry name" value="Phosphorylase Kinase, domain 1"/>
    <property type="match status" value="1"/>
</dbReference>
<dbReference type="PANTHER" id="PTHR34590">
    <property type="entry name" value="OS03G0124300 PROTEIN-RELATED"/>
    <property type="match status" value="1"/>
</dbReference>
<evidence type="ECO:0000313" key="9">
    <source>
        <dbReference type="Proteomes" id="UP001318860"/>
    </source>
</evidence>
<dbReference type="InterPro" id="IPR041118">
    <property type="entry name" value="Rx_N"/>
</dbReference>
<dbReference type="Gene3D" id="1.10.510.10">
    <property type="entry name" value="Transferase(Phosphotransferase) domain 1"/>
    <property type="match status" value="1"/>
</dbReference>
<organism evidence="8 9">
    <name type="scientific">Rehmannia glutinosa</name>
    <name type="common">Chinese foxglove</name>
    <dbReference type="NCBI Taxonomy" id="99300"/>
    <lineage>
        <taxon>Eukaryota</taxon>
        <taxon>Viridiplantae</taxon>
        <taxon>Streptophyta</taxon>
        <taxon>Embryophyta</taxon>
        <taxon>Tracheophyta</taxon>
        <taxon>Spermatophyta</taxon>
        <taxon>Magnoliopsida</taxon>
        <taxon>eudicotyledons</taxon>
        <taxon>Gunneridae</taxon>
        <taxon>Pentapetalae</taxon>
        <taxon>asterids</taxon>
        <taxon>lamiids</taxon>
        <taxon>Lamiales</taxon>
        <taxon>Orobanchaceae</taxon>
        <taxon>Rehmannieae</taxon>
        <taxon>Rehmannia</taxon>
    </lineage>
</organism>
<dbReference type="SUPFAM" id="SSF56112">
    <property type="entry name" value="Protein kinase-like (PK-like)"/>
    <property type="match status" value="1"/>
</dbReference>
<dbReference type="InterPro" id="IPR011009">
    <property type="entry name" value="Kinase-like_dom_sf"/>
</dbReference>
<evidence type="ECO:0000256" key="2">
    <source>
        <dbReference type="ARBA" id="ARBA00022614"/>
    </source>
</evidence>
<dbReference type="CDD" id="cd14798">
    <property type="entry name" value="RX-CC_like"/>
    <property type="match status" value="1"/>
</dbReference>
<dbReference type="Gene3D" id="1.20.5.4130">
    <property type="match status" value="1"/>
</dbReference>
<keyword evidence="4" id="KW-0547">Nucleotide-binding</keyword>
<evidence type="ECO:0000256" key="5">
    <source>
        <dbReference type="ARBA" id="ARBA00022821"/>
    </source>
</evidence>
<dbReference type="PROSITE" id="PS50011">
    <property type="entry name" value="PROTEIN_KINASE_DOM"/>
    <property type="match status" value="1"/>
</dbReference>
<dbReference type="EMBL" id="JABTTQ020002525">
    <property type="protein sequence ID" value="KAK6123584.1"/>
    <property type="molecule type" value="Genomic_DNA"/>
</dbReference>
<keyword evidence="3" id="KW-0677">Repeat</keyword>
<keyword evidence="5" id="KW-0611">Plant defense</keyword>
<dbReference type="PROSITE" id="PS00108">
    <property type="entry name" value="PROTEIN_KINASE_ST"/>
    <property type="match status" value="1"/>
</dbReference>
<dbReference type="Pfam" id="PF07714">
    <property type="entry name" value="PK_Tyr_Ser-Thr"/>
    <property type="match status" value="1"/>
</dbReference>
<gene>
    <name evidence="8" type="ORF">DH2020_042673</name>
</gene>
<comment type="caution">
    <text evidence="8">The sequence shown here is derived from an EMBL/GenBank/DDBJ whole genome shotgun (WGS) entry which is preliminary data.</text>
</comment>
<keyword evidence="6" id="KW-0067">ATP-binding</keyword>
<dbReference type="InterPro" id="IPR001245">
    <property type="entry name" value="Ser-Thr/Tyr_kinase_cat_dom"/>
</dbReference>
<reference evidence="8 9" key="1">
    <citation type="journal article" date="2021" name="Comput. Struct. Biotechnol. J.">
        <title>De novo genome assembly of the potent medicinal plant Rehmannia glutinosa using nanopore technology.</title>
        <authorList>
            <person name="Ma L."/>
            <person name="Dong C."/>
            <person name="Song C."/>
            <person name="Wang X."/>
            <person name="Zheng X."/>
            <person name="Niu Y."/>
            <person name="Chen S."/>
            <person name="Feng W."/>
        </authorList>
    </citation>
    <scope>NUCLEOTIDE SEQUENCE [LARGE SCALE GENOMIC DNA]</scope>
    <source>
        <strain evidence="8">DH-2019</strain>
    </source>
</reference>
<proteinExistence type="inferred from homology"/>
<evidence type="ECO:0000256" key="1">
    <source>
        <dbReference type="ARBA" id="ARBA00008894"/>
    </source>
</evidence>
<evidence type="ECO:0000313" key="8">
    <source>
        <dbReference type="EMBL" id="KAK6123584.1"/>
    </source>
</evidence>
<dbReference type="Proteomes" id="UP001318860">
    <property type="component" value="Unassembled WGS sequence"/>
</dbReference>
<sequence length="736" mass="82265">MKKQLLFAVKVFTLTSVYLFTRSRTPANKLRNPVKSIAVLFVLENLKRVLLYNARLIRDAKSQVEILENDIRLFKAFLEDCTKITNKDEALEELVGKIQDVVREGEDIIVVFTNQAAENRSGNFFQKAFCGPMKLISVAKEVKAIRANVKNIYDKSSVFSANRQIRAAAAEDATAEEKKEMFSVNCGSSGTSVARDGREWHGDVQPKFSSLLRINGSSTTSSVIHKLTSTDDPLPYKSARLSRDGFSYTFQVNPGQKIVCLHFNLAPFKGFKRCKDLFDVEAGPFTLFSNFSASLTAIALGVNSFVKEFCINIEENQQLNIIFSPASGQFLHTYDFINGIEIISVSTSISYFHGRDIGVQVVLVYIDNSIALEIIRRLNIKQDSVLSAGDIGDMFGMWETVPKRKASKINNITWKASVDVGFGYLVRLHFSKLGFNMAESGGIIFEVRINQMIANTNFDIVREKDDRDSISLYKDYIVMMKGNKQEGKRDLLIFLQSNNEFMDGHGPLKGFEVMKLSNPDNSLASPNPSPSTRDSSYCTIQNLQQALGHRNVTSTVAITLLALLNIIVYALRQIREASNTKEGNKPSARAERLCRLFSLAEIQLATRNFSDAHLIGRGGFGKVYKGLIDNGQGAHEFLTEIETLTELRHVNLVSLIGYCNEHGEMILVYEYMACGTLGDHLYKLSWNSDNSSSLTWTQQRLAICIGAGRGLVYLHIGHSVIHRDVKVSNILLNEIP</sequence>
<feature type="domain" description="Protein kinase" evidence="7">
    <location>
        <begin position="609"/>
        <end position="736"/>
    </location>
</feature>
<dbReference type="InterPro" id="IPR045272">
    <property type="entry name" value="ANXUR1/2-like"/>
</dbReference>
<accession>A0ABR0UMS1</accession>
<dbReference type="InterPro" id="IPR008271">
    <property type="entry name" value="Ser/Thr_kinase_AS"/>
</dbReference>
<evidence type="ECO:0000259" key="7">
    <source>
        <dbReference type="PROSITE" id="PS50011"/>
    </source>
</evidence>
<keyword evidence="2" id="KW-0433">Leucine-rich repeat</keyword>
<dbReference type="InterPro" id="IPR038005">
    <property type="entry name" value="RX-like_CC"/>
</dbReference>
<evidence type="ECO:0000256" key="3">
    <source>
        <dbReference type="ARBA" id="ARBA00022737"/>
    </source>
</evidence>